<dbReference type="SUPFAM" id="SSF53756">
    <property type="entry name" value="UDP-Glycosyltransferase/glycogen phosphorylase"/>
    <property type="match status" value="1"/>
</dbReference>
<dbReference type="AlphaFoldDB" id="A0AAX6FC07"/>
<dbReference type="GO" id="GO:0080044">
    <property type="term" value="F:quercetin 7-O-glucosyltransferase activity"/>
    <property type="evidence" value="ECO:0007669"/>
    <property type="project" value="TreeGrafter"/>
</dbReference>
<reference evidence="2" key="2">
    <citation type="submission" date="2023-04" db="EMBL/GenBank/DDBJ databases">
        <authorList>
            <person name="Bruccoleri R.E."/>
            <person name="Oakeley E.J."/>
            <person name="Faust A.-M."/>
            <person name="Dessus-Babus S."/>
            <person name="Altorfer M."/>
            <person name="Burckhardt D."/>
            <person name="Oertli M."/>
            <person name="Naumann U."/>
            <person name="Petersen F."/>
            <person name="Wong J."/>
        </authorList>
    </citation>
    <scope>NUCLEOTIDE SEQUENCE</scope>
    <source>
        <strain evidence="2">GSM-AAB239-AS_SAM_17_03QT</strain>
        <tissue evidence="2">Leaf</tissue>
    </source>
</reference>
<proteinExistence type="inferred from homology"/>
<reference evidence="2" key="1">
    <citation type="journal article" date="2023" name="GigaByte">
        <title>Genome assembly of the bearded iris, Iris pallida Lam.</title>
        <authorList>
            <person name="Bruccoleri R.E."/>
            <person name="Oakeley E.J."/>
            <person name="Faust A.M.E."/>
            <person name="Altorfer M."/>
            <person name="Dessus-Babus S."/>
            <person name="Burckhardt D."/>
            <person name="Oertli M."/>
            <person name="Naumann U."/>
            <person name="Petersen F."/>
            <person name="Wong J."/>
        </authorList>
    </citation>
    <scope>NUCLEOTIDE SEQUENCE</scope>
    <source>
        <strain evidence="2">GSM-AAB239-AS_SAM_17_03QT</strain>
    </source>
</reference>
<protein>
    <submittedName>
        <fullName evidence="2">Crocetin glucosyltransferase 2-like</fullName>
    </submittedName>
</protein>
<evidence type="ECO:0000256" key="1">
    <source>
        <dbReference type="ARBA" id="ARBA00009995"/>
    </source>
</evidence>
<organism evidence="2 3">
    <name type="scientific">Iris pallida</name>
    <name type="common">Sweet iris</name>
    <dbReference type="NCBI Taxonomy" id="29817"/>
    <lineage>
        <taxon>Eukaryota</taxon>
        <taxon>Viridiplantae</taxon>
        <taxon>Streptophyta</taxon>
        <taxon>Embryophyta</taxon>
        <taxon>Tracheophyta</taxon>
        <taxon>Spermatophyta</taxon>
        <taxon>Magnoliopsida</taxon>
        <taxon>Liliopsida</taxon>
        <taxon>Asparagales</taxon>
        <taxon>Iridaceae</taxon>
        <taxon>Iridoideae</taxon>
        <taxon>Irideae</taxon>
        <taxon>Iris</taxon>
    </lineage>
</organism>
<sequence length="246" mass="27170">MEPEKNELGQKPHILLVPYPAQGHITPLLQFGKRLASHNVEVTLATTRFLNNLTKPEPGPVSFESISDGFDSGGFSAAPSVGFYLDRLEAVGSQTLSDLIVSLQSGARPVHVLVYDPFVPWAAEVARWFGLRCTAFFTQSCAVDAIYGHAWAKRIQLPVAEPVRMPGLGLLEPRDLPSFLTDKEPVPYPDYLALLLNQYKGLERADAVLINSFYELEHQVSSCHSIFFLSLPFSENGQISSKLCPK</sequence>
<evidence type="ECO:0000313" key="3">
    <source>
        <dbReference type="Proteomes" id="UP001140949"/>
    </source>
</evidence>
<accession>A0AAX6FC07</accession>
<dbReference type="PANTHER" id="PTHR11926">
    <property type="entry name" value="GLUCOSYL/GLUCURONOSYL TRANSFERASES"/>
    <property type="match status" value="1"/>
</dbReference>
<dbReference type="EMBL" id="JANAVB010030019">
    <property type="protein sequence ID" value="KAJ6813944.1"/>
    <property type="molecule type" value="Genomic_DNA"/>
</dbReference>
<name>A0AAX6FC07_IRIPA</name>
<evidence type="ECO:0000313" key="2">
    <source>
        <dbReference type="EMBL" id="KAJ6813944.1"/>
    </source>
</evidence>
<dbReference type="PANTHER" id="PTHR11926:SF1553">
    <property type="entry name" value="GLYCOSYLTRANSFERASE"/>
    <property type="match status" value="1"/>
</dbReference>
<comment type="caution">
    <text evidence="2">The sequence shown here is derived from an EMBL/GenBank/DDBJ whole genome shotgun (WGS) entry which is preliminary data.</text>
</comment>
<comment type="similarity">
    <text evidence="1">Belongs to the UDP-glycosyltransferase family.</text>
</comment>
<dbReference type="GO" id="GO:0080043">
    <property type="term" value="F:quercetin 3-O-glucosyltransferase activity"/>
    <property type="evidence" value="ECO:0007669"/>
    <property type="project" value="TreeGrafter"/>
</dbReference>
<gene>
    <name evidence="2" type="ORF">M6B38_103280</name>
</gene>
<keyword evidence="3" id="KW-1185">Reference proteome</keyword>
<dbReference type="Proteomes" id="UP001140949">
    <property type="component" value="Unassembled WGS sequence"/>
</dbReference>
<dbReference type="Gene3D" id="3.40.50.2000">
    <property type="entry name" value="Glycogen Phosphorylase B"/>
    <property type="match status" value="1"/>
</dbReference>